<dbReference type="STRING" id="1042163.BRLA_c020920"/>
<dbReference type="HOGENOM" id="CLU_013979_0_0_9"/>
<reference evidence="2 3" key="1">
    <citation type="journal article" date="2011" name="J. Bacteriol.">
        <title>Genome sequence of Brevibacillus laterosporus LMG 15441, a pathogen of invertebrates.</title>
        <authorList>
            <person name="Djukic M."/>
            <person name="Poehlein A."/>
            <person name="Thurmer A."/>
            <person name="Daniel R."/>
        </authorList>
    </citation>
    <scope>NUCLEOTIDE SEQUENCE [LARGE SCALE GENOMIC DNA]</scope>
    <source>
        <strain evidence="2 3">LMG 15441</strain>
    </source>
</reference>
<dbReference type="AlphaFoldDB" id="A0A075R5G5"/>
<dbReference type="KEGG" id="blr:BRLA_c020920"/>
<feature type="region of interest" description="Disordered" evidence="1">
    <location>
        <begin position="28"/>
        <end position="47"/>
    </location>
</feature>
<gene>
    <name evidence="2" type="ORF">BRLA_c020920</name>
</gene>
<keyword evidence="3" id="KW-1185">Reference proteome</keyword>
<dbReference type="Gene3D" id="2.160.20.110">
    <property type="match status" value="2"/>
</dbReference>
<dbReference type="eggNOG" id="COG4886">
    <property type="taxonomic scope" value="Bacteria"/>
</dbReference>
<protein>
    <submittedName>
        <fullName evidence="2">Uncharacterized protein</fullName>
    </submittedName>
</protein>
<evidence type="ECO:0000313" key="3">
    <source>
        <dbReference type="Proteomes" id="UP000005850"/>
    </source>
</evidence>
<dbReference type="Proteomes" id="UP000005850">
    <property type="component" value="Chromosome"/>
</dbReference>
<evidence type="ECO:0000313" key="2">
    <source>
        <dbReference type="EMBL" id="AIG26413.1"/>
    </source>
</evidence>
<evidence type="ECO:0000256" key="1">
    <source>
        <dbReference type="SAM" id="MobiDB-lite"/>
    </source>
</evidence>
<dbReference type="eggNOG" id="COG5492">
    <property type="taxonomic scope" value="Bacteria"/>
</dbReference>
<accession>A0A075R5G5</accession>
<organism evidence="2 3">
    <name type="scientific">Brevibacillus laterosporus LMG 15441</name>
    <dbReference type="NCBI Taxonomy" id="1042163"/>
    <lineage>
        <taxon>Bacteria</taxon>
        <taxon>Bacillati</taxon>
        <taxon>Bacillota</taxon>
        <taxon>Bacilli</taxon>
        <taxon>Bacillales</taxon>
        <taxon>Paenibacillaceae</taxon>
        <taxon>Brevibacillus</taxon>
    </lineage>
</organism>
<proteinExistence type="predicted"/>
<name>A0A075R5G5_BRELA</name>
<dbReference type="RefSeq" id="WP_003337271.1">
    <property type="nucleotide sequence ID" value="NZ_CP007806.1"/>
</dbReference>
<dbReference type="EMBL" id="CP007806">
    <property type="protein sequence ID" value="AIG26413.1"/>
    <property type="molecule type" value="Genomic_DNA"/>
</dbReference>
<sequence>MAGGINGQLAKEIRKFIKDAIKSKESPAIQEELRNAPQKRSAPKKRSFAKRQVRSVAIQQVLSVSEEKSIEANPLQVRFFSSHVHDGKGQATLKASPVPVEVLTPHGWVSVKDIYLVDMLVAKEANERTKEEQSIYEEYQAFVSTFGTRHLEAKVILETTDLSEIDIKGKDNLPSITKSIEQHEDIPFSREFVWVDGAKDTKGIIVLPYDDYDKVFVVSDADQNGKNEITFLQSKEETNGVRPYFEKKNGKTYLYVNHFSGGGGTQADPYIVSNEEDLNNVRKNLGAWYVQDQDIVMASFQSGEGFEPIGTTNAPFTGNYDGRGHFIKGLFMNQNRNHVGLFGAGRTAIIRNLRLIDPNITNESQTTGGLIGYIVGCRIFNCNVIGGTVEGRGGKVGGLIGDAYAYSPRSSWNTEIRYCYNYKCNVKSAGNIAGGVLGNAYWDNNGVYTDNCYSTGKVEDITVAKDRTNIGGLVGYYKDKSIATNCFWDLESSGAPTSAAGIGKATSEMKDKATYSWDFDLYWDVKKDVNEGYPEHRQFIRYKTGKGTQAEPYIITTEDELNQIRWFRHSRFKVEDDIKMVDHQINSGFYPIGFPIVGQDNHFQGNFDGGGRCIANLFINLPSNNYAGLFGQITGATVQNLDIIDCNVTGAAHTGSLVGYSTNSLIKNCHVDTFSSCRITSKSDYAGALIGYASSNTMIEDCSANANMIGVSYTGGFIGYITGSNISVKRSYSKGRVEGSSYVAGFIGHMNSNSSSIEDCYNSCDVIGSHVAGFVGYITTGNFKRCNAIGTIYGKGGGFTYDHNSSNSKTLTECYFDRQTYNTTTGGYGGIPKYTAELKHPSLYTNWDMNTTWILDAKYNDGYPALRNLLPIDPPILGFRNEFGKYYTDNAGGLLRYLDFGTLIASQTSLPKAVWLQNNAEFPVNRMQVWVDKATVEVGMDVKLSISETPFISISELEFSGTYAPGAAAKFYVRVGSDITVKQGGTFDLKAKASPA</sequence>